<dbReference type="Proteomes" id="UP000481852">
    <property type="component" value="Unassembled WGS sequence"/>
</dbReference>
<dbReference type="PANTHER" id="PTHR41259">
    <property type="entry name" value="DOUBLE-STRAND BREAK REPAIR RAD50 ATPASE, PUTATIVE-RELATED"/>
    <property type="match status" value="1"/>
</dbReference>
<evidence type="ECO:0000256" key="1">
    <source>
        <dbReference type="SAM" id="Coils"/>
    </source>
</evidence>
<feature type="compositionally biased region" description="Low complexity" evidence="2">
    <location>
        <begin position="315"/>
        <end position="342"/>
    </location>
</feature>
<keyword evidence="6" id="KW-1185">Reference proteome</keyword>
<protein>
    <submittedName>
        <fullName evidence="5">AAA family ATPase</fullName>
    </submittedName>
</protein>
<accession>A0A6L5X7T7</accession>
<dbReference type="EMBL" id="VULZ01000011">
    <property type="protein sequence ID" value="MSS15455.1"/>
    <property type="molecule type" value="Genomic_DNA"/>
</dbReference>
<name>A0A6L5X7T7_9FIRM</name>
<dbReference type="Gene3D" id="3.40.50.300">
    <property type="entry name" value="P-loop containing nucleotide triphosphate hydrolases"/>
    <property type="match status" value="2"/>
</dbReference>
<feature type="transmembrane region" description="Helical" evidence="3">
    <location>
        <begin position="354"/>
        <end position="373"/>
    </location>
</feature>
<gene>
    <name evidence="5" type="ORF">FYJ35_10475</name>
</gene>
<sequence>MQEESGMQILECWLKHYGKFSDMRISFHAGLNIIEGGNESGKSTILSFICAMLYGIQKTRSKNLDEYQLRQPWDNPDYFAGVMKVHKGNSIYRIERNFLKKDESLRVVCETESRELENPEAFLTELTGGMSEGDFLNTFYIRQAQARTDSQLGEHLRDYLVRVEQAGSTQTDVTAAVDQLKKRHRELQAEKKQKLDKISGLVADNLQEAEFVRAEIGRLQARLRESQQDRPVTFERRLQTGFGQSAAPETDNRQEGHADGQPLAGQTAGIAPDTSWRQGSAATQSAGGEPGTGRGQGSAATQSAGGEPDTGRGQGSAATQSAGGEPDTGWGQSSAATQSSGGEADTGLERVPPVLPVLLAAAAVMAVLCSVFAQSGILRILLFALAGIFAVLGLLAALRIRKEELQSERSRRRLRKAERSVKRYTVLNRLLGYRDHSVDPELEARMRRLDRRREDVMREEEKRSRQEMAADVARIMADERQRRAEQPAGTEQQPTAGRRDALGQENTAQGQAAASGQHGAQGQETAALREAAAFGRNDALERELTEKQQKLVQLDEAFGKLSGEKDSLRKQDEDLDALSLAIERIQRLSGAIYRETGEEFSRRVSELLVQMTGGRYSSISLDDRMDVNINTPDRLLKISQVSFGTMNQIYFALRIAAGELLSGGKNLPLLLDEPFAMYDDERLKNALTFLAGSGRQTLLFTCQSREKLLAGKLEAL</sequence>
<organism evidence="5 6">
    <name type="scientific">Porcincola intestinalis</name>
    <dbReference type="NCBI Taxonomy" id="2606632"/>
    <lineage>
        <taxon>Bacteria</taxon>
        <taxon>Bacillati</taxon>
        <taxon>Bacillota</taxon>
        <taxon>Clostridia</taxon>
        <taxon>Lachnospirales</taxon>
        <taxon>Lachnospiraceae</taxon>
        <taxon>Porcincola</taxon>
    </lineage>
</organism>
<dbReference type="SUPFAM" id="SSF52540">
    <property type="entry name" value="P-loop containing nucleoside triphosphate hydrolases"/>
    <property type="match status" value="1"/>
</dbReference>
<comment type="caution">
    <text evidence="5">The sequence shown here is derived from an EMBL/GenBank/DDBJ whole genome shotgun (WGS) entry which is preliminary data.</text>
</comment>
<feature type="compositionally biased region" description="Low complexity" evidence="2">
    <location>
        <begin position="508"/>
        <end position="523"/>
    </location>
</feature>
<keyword evidence="3" id="KW-0472">Membrane</keyword>
<feature type="coiled-coil region" evidence="1">
    <location>
        <begin position="170"/>
        <end position="229"/>
    </location>
</feature>
<keyword evidence="3" id="KW-1133">Transmembrane helix</keyword>
<dbReference type="PANTHER" id="PTHR41259:SF1">
    <property type="entry name" value="DOUBLE-STRAND BREAK REPAIR RAD50 ATPASE, PUTATIVE-RELATED"/>
    <property type="match status" value="1"/>
</dbReference>
<evidence type="ECO:0000256" key="2">
    <source>
        <dbReference type="SAM" id="MobiDB-lite"/>
    </source>
</evidence>
<dbReference type="InterPro" id="IPR038734">
    <property type="entry name" value="YhaN_AAA"/>
</dbReference>
<feature type="compositionally biased region" description="Polar residues" evidence="2">
    <location>
        <begin position="275"/>
        <end position="286"/>
    </location>
</feature>
<proteinExistence type="predicted"/>
<dbReference type="Pfam" id="PF13514">
    <property type="entry name" value="AAA_27"/>
    <property type="match status" value="1"/>
</dbReference>
<dbReference type="InterPro" id="IPR027417">
    <property type="entry name" value="P-loop_NTPase"/>
</dbReference>
<feature type="domain" description="YhaN AAA" evidence="4">
    <location>
        <begin position="7"/>
        <end position="198"/>
    </location>
</feature>
<feature type="coiled-coil region" evidence="1">
    <location>
        <begin position="537"/>
        <end position="588"/>
    </location>
</feature>
<keyword evidence="3" id="KW-0812">Transmembrane</keyword>
<evidence type="ECO:0000313" key="6">
    <source>
        <dbReference type="Proteomes" id="UP000481852"/>
    </source>
</evidence>
<evidence type="ECO:0000256" key="3">
    <source>
        <dbReference type="SAM" id="Phobius"/>
    </source>
</evidence>
<evidence type="ECO:0000259" key="4">
    <source>
        <dbReference type="Pfam" id="PF13514"/>
    </source>
</evidence>
<reference evidence="5 6" key="1">
    <citation type="submission" date="2019-08" db="EMBL/GenBank/DDBJ databases">
        <title>In-depth cultivation of the pig gut microbiome towards novel bacterial diversity and tailored functional studies.</title>
        <authorList>
            <person name="Wylensek D."/>
            <person name="Hitch T.C.A."/>
            <person name="Clavel T."/>
        </authorList>
    </citation>
    <scope>NUCLEOTIDE SEQUENCE [LARGE SCALE GENOMIC DNA]</scope>
    <source>
        <strain evidence="5 6">Oil+RF-744-WCA-WT-11</strain>
    </source>
</reference>
<dbReference type="AlphaFoldDB" id="A0A6L5X7T7"/>
<evidence type="ECO:0000313" key="5">
    <source>
        <dbReference type="EMBL" id="MSS15455.1"/>
    </source>
</evidence>
<feature type="transmembrane region" description="Helical" evidence="3">
    <location>
        <begin position="380"/>
        <end position="400"/>
    </location>
</feature>
<feature type="region of interest" description="Disordered" evidence="2">
    <location>
        <begin position="237"/>
        <end position="347"/>
    </location>
</feature>
<keyword evidence="1" id="KW-0175">Coiled coil</keyword>
<feature type="compositionally biased region" description="Low complexity" evidence="2">
    <location>
        <begin position="297"/>
        <end position="306"/>
    </location>
</feature>
<feature type="region of interest" description="Disordered" evidence="2">
    <location>
        <begin position="479"/>
        <end position="527"/>
    </location>
</feature>